<evidence type="ECO:0000313" key="3">
    <source>
        <dbReference type="EMBL" id="CAG8792626.1"/>
    </source>
</evidence>
<gene>
    <name evidence="3" type="ORF">DERYTH_LOCUS21735</name>
</gene>
<evidence type="ECO:0000256" key="1">
    <source>
        <dbReference type="SAM" id="Coils"/>
    </source>
</evidence>
<reference evidence="3" key="1">
    <citation type="submission" date="2021-06" db="EMBL/GenBank/DDBJ databases">
        <authorList>
            <person name="Kallberg Y."/>
            <person name="Tangrot J."/>
            <person name="Rosling A."/>
        </authorList>
    </citation>
    <scope>NUCLEOTIDE SEQUENCE</scope>
    <source>
        <strain evidence="3">MA453B</strain>
    </source>
</reference>
<dbReference type="Proteomes" id="UP000789405">
    <property type="component" value="Unassembled WGS sequence"/>
</dbReference>
<evidence type="ECO:0000256" key="2">
    <source>
        <dbReference type="SAM" id="MobiDB-lite"/>
    </source>
</evidence>
<keyword evidence="1" id="KW-0175">Coiled coil</keyword>
<feature type="coiled-coil region" evidence="1">
    <location>
        <begin position="209"/>
        <end position="269"/>
    </location>
</feature>
<organism evidence="3 4">
    <name type="scientific">Dentiscutata erythropus</name>
    <dbReference type="NCBI Taxonomy" id="1348616"/>
    <lineage>
        <taxon>Eukaryota</taxon>
        <taxon>Fungi</taxon>
        <taxon>Fungi incertae sedis</taxon>
        <taxon>Mucoromycota</taxon>
        <taxon>Glomeromycotina</taxon>
        <taxon>Glomeromycetes</taxon>
        <taxon>Diversisporales</taxon>
        <taxon>Gigasporaceae</taxon>
        <taxon>Dentiscutata</taxon>
    </lineage>
</organism>
<feature type="region of interest" description="Disordered" evidence="2">
    <location>
        <begin position="1"/>
        <end position="21"/>
    </location>
</feature>
<feature type="compositionally biased region" description="Polar residues" evidence="2">
    <location>
        <begin position="142"/>
        <end position="182"/>
    </location>
</feature>
<comment type="caution">
    <text evidence="3">The sequence shown here is derived from an EMBL/GenBank/DDBJ whole genome shotgun (WGS) entry which is preliminary data.</text>
</comment>
<dbReference type="EMBL" id="CAJVPY010028414">
    <property type="protein sequence ID" value="CAG8792626.1"/>
    <property type="molecule type" value="Genomic_DNA"/>
</dbReference>
<sequence>ITNLRQKNGQNQKIRCQPSFTSQKSRRQLFFTSKKAAVNSLSPSKKAAVNSSPPKKAAVNSLSPLSSDKKIIKTKPTPTSVRSLSLLSSDEKHDISSRSATSVAQPRSVDISDRKIIKTKPTPTSVRSLSLLSSDEEHDISSRSATSVTQPRSVEISSQPARHQPTSFTQTRSVNSLPPLSSSREHKNQQSWRNIDEILAIQRQQEHSISTMKNTLNNLLSSLESLNSKIDSLSRAGSQRGLEVGETSAAVQQRQFKNERERKNALRREIFILLDKRGDDYGLDRNSTWADQKVRLAKNTIPVLLEVFERQYNTNRNEISDILQQRLKSKRNLQYVQIVR</sequence>
<accession>A0A9N9JUP2</accession>
<name>A0A9N9JUP2_9GLOM</name>
<feature type="region of interest" description="Disordered" evidence="2">
    <location>
        <begin position="83"/>
        <end position="189"/>
    </location>
</feature>
<feature type="non-terminal residue" evidence="3">
    <location>
        <position position="340"/>
    </location>
</feature>
<keyword evidence="4" id="KW-1185">Reference proteome</keyword>
<proteinExistence type="predicted"/>
<protein>
    <submittedName>
        <fullName evidence="3">26039_t:CDS:1</fullName>
    </submittedName>
</protein>
<feature type="compositionally biased region" description="Polar residues" evidence="2">
    <location>
        <begin position="41"/>
        <end position="53"/>
    </location>
</feature>
<evidence type="ECO:0000313" key="4">
    <source>
        <dbReference type="Proteomes" id="UP000789405"/>
    </source>
</evidence>
<dbReference type="AlphaFoldDB" id="A0A9N9JUP2"/>
<feature type="region of interest" description="Disordered" evidence="2">
    <location>
        <begin position="41"/>
        <end position="63"/>
    </location>
</feature>
<feature type="non-terminal residue" evidence="3">
    <location>
        <position position="1"/>
    </location>
</feature>
<dbReference type="OrthoDB" id="10502898at2759"/>